<keyword evidence="3" id="KW-0963">Cytoplasm</keyword>
<organism evidence="7 8">
    <name type="scientific">Sphaeramia orbicularis</name>
    <name type="common">orbiculate cardinalfish</name>
    <dbReference type="NCBI Taxonomy" id="375764"/>
    <lineage>
        <taxon>Eukaryota</taxon>
        <taxon>Metazoa</taxon>
        <taxon>Chordata</taxon>
        <taxon>Craniata</taxon>
        <taxon>Vertebrata</taxon>
        <taxon>Euteleostomi</taxon>
        <taxon>Actinopterygii</taxon>
        <taxon>Neopterygii</taxon>
        <taxon>Teleostei</taxon>
        <taxon>Neoteleostei</taxon>
        <taxon>Acanthomorphata</taxon>
        <taxon>Gobiaria</taxon>
        <taxon>Kurtiformes</taxon>
        <taxon>Apogonoidei</taxon>
        <taxon>Apogonidae</taxon>
        <taxon>Apogoninae</taxon>
        <taxon>Sphaeramia</taxon>
    </lineage>
</organism>
<evidence type="ECO:0000256" key="6">
    <source>
        <dbReference type="SAM" id="MobiDB-lite"/>
    </source>
</evidence>
<evidence type="ECO:0000313" key="8">
    <source>
        <dbReference type="Proteomes" id="UP000472271"/>
    </source>
</evidence>
<dbReference type="SMART" id="SM00185">
    <property type="entry name" value="ARM"/>
    <property type="match status" value="10"/>
</dbReference>
<protein>
    <submittedName>
        <fullName evidence="7">Catenin beta-1-like</fullName>
    </submittedName>
</protein>
<dbReference type="InterPro" id="IPR013284">
    <property type="entry name" value="Beta-catenin"/>
</dbReference>
<comment type="subcellular location">
    <subcellularLocation>
        <location evidence="1">Cytoplasm</location>
    </subcellularLocation>
</comment>
<evidence type="ECO:0000256" key="5">
    <source>
        <dbReference type="PROSITE-ProRule" id="PRU00259"/>
    </source>
</evidence>
<dbReference type="PRINTS" id="PR01869">
    <property type="entry name" value="BCATNINFAMLY"/>
</dbReference>
<dbReference type="GO" id="GO:0045296">
    <property type="term" value="F:cadherin binding"/>
    <property type="evidence" value="ECO:0007669"/>
    <property type="project" value="InterPro"/>
</dbReference>
<gene>
    <name evidence="7" type="primary">LOC115428257</name>
</gene>
<dbReference type="InterPro" id="IPR000225">
    <property type="entry name" value="Armadillo"/>
</dbReference>
<sequence length="587" mass="63835">MATQSDLMELDMAMGDSKAAVSQWQQQSYLDSGIQSGVTTTAPSLSGKGNPDAEEEDPTLYDWEFNQPFTPETTDIEGYAMTRAQRVRAAMFPETLEEGIQIPPTQLDAAHPTAVQRLAEPSQMLKHAVVNLINYQDDAELATRAIPELTKLLNDEDQVVVNKAAVMVHQLSKKEASRHALMRSPQMVSAVVRAMQNTGDVETARCSAGTLHNLSHHREGLLAIFKSGGIPALVKMLGSPVDSVLFYAITTLHNLLLHQEGAKMAVRLAGGLQKMVALLSNTNVKFLAITTDCLQILAYGNQESKLIILASGGPQALVNIMRTFTYEKLLWTTSRVLKVLSVCSSNKPAIVEAGGMQALGLHLTDPSQRLVQNCLWTLRNLSDAATKQEGMEGLLGTLVQLLGSDDINVVTCAAGILSNLTCNNYSNKLMVCQVGGIEALVRTVLRAGDREDITEPAVCALRHLTSRHQDAEMAQNAVRLHYGLPVVVKLLHPPSHWPLIKATVGLIRNLALCPANHSALREQGAIPRLVQLLVRAHQDTQRRTSMGGNQQQFVVWSTYGGNSGRLHRCPAHPGQGCPQQNCKITTS</sequence>
<dbReference type="InterPro" id="IPR011989">
    <property type="entry name" value="ARM-like"/>
</dbReference>
<feature type="repeat" description="ARM" evidence="5">
    <location>
        <begin position="482"/>
        <end position="525"/>
    </location>
</feature>
<dbReference type="Proteomes" id="UP000472271">
    <property type="component" value="Chromosome 11"/>
</dbReference>
<dbReference type="GO" id="GO:0005737">
    <property type="term" value="C:cytoplasm"/>
    <property type="evidence" value="ECO:0007669"/>
    <property type="project" value="UniProtKB-SubCell"/>
</dbReference>
<dbReference type="GO" id="GO:0005634">
    <property type="term" value="C:nucleus"/>
    <property type="evidence" value="ECO:0007669"/>
    <property type="project" value="UniProtKB-ARBA"/>
</dbReference>
<reference evidence="7" key="1">
    <citation type="submission" date="2019-06" db="EMBL/GenBank/DDBJ databases">
        <authorList>
            <consortium name="Wellcome Sanger Institute Data Sharing"/>
        </authorList>
    </citation>
    <scope>NUCLEOTIDE SEQUENCE [LARGE SCALE GENOMIC DNA]</scope>
</reference>
<reference evidence="7" key="3">
    <citation type="submission" date="2025-09" db="UniProtKB">
        <authorList>
            <consortium name="Ensembl"/>
        </authorList>
    </citation>
    <scope>IDENTIFICATION</scope>
</reference>
<feature type="repeat" description="ARM" evidence="5">
    <location>
        <begin position="312"/>
        <end position="355"/>
    </location>
</feature>
<feature type="repeat" description="ARM" evidence="5">
    <location>
        <begin position="228"/>
        <end position="270"/>
    </location>
</feature>
<dbReference type="GO" id="GO:0007155">
    <property type="term" value="P:cell adhesion"/>
    <property type="evidence" value="ECO:0007669"/>
    <property type="project" value="InterPro"/>
</dbReference>
<accession>A0A673CPW0</accession>
<dbReference type="GO" id="GO:0016342">
    <property type="term" value="C:catenin complex"/>
    <property type="evidence" value="ECO:0007669"/>
    <property type="project" value="UniProtKB-ARBA"/>
</dbReference>
<feature type="compositionally biased region" description="Polar residues" evidence="6">
    <location>
        <begin position="35"/>
        <end position="44"/>
    </location>
</feature>
<dbReference type="FunFam" id="1.25.10.10:FF:000015">
    <property type="entry name" value="Catenin beta-1"/>
    <property type="match status" value="1"/>
</dbReference>
<feature type="region of interest" description="Disordered" evidence="6">
    <location>
        <begin position="35"/>
        <end position="57"/>
    </location>
</feature>
<comment type="similarity">
    <text evidence="2">Belongs to the beta-catenin family.</text>
</comment>
<dbReference type="PROSITE" id="PS50176">
    <property type="entry name" value="ARM_REPEAT"/>
    <property type="match status" value="8"/>
</dbReference>
<evidence type="ECO:0000256" key="1">
    <source>
        <dbReference type="ARBA" id="ARBA00004496"/>
    </source>
</evidence>
<keyword evidence="4" id="KW-0677">Repeat</keyword>
<name>A0A673CPW0_9TELE</name>
<dbReference type="GO" id="GO:0014704">
    <property type="term" value="C:intercalated disc"/>
    <property type="evidence" value="ECO:0007669"/>
    <property type="project" value="UniProtKB-ARBA"/>
</dbReference>
<dbReference type="InterPro" id="IPR016024">
    <property type="entry name" value="ARM-type_fold"/>
</dbReference>
<keyword evidence="8" id="KW-1185">Reference proteome</keyword>
<feature type="repeat" description="ARM" evidence="5">
    <location>
        <begin position="435"/>
        <end position="477"/>
    </location>
</feature>
<dbReference type="SUPFAM" id="SSF48371">
    <property type="entry name" value="ARM repeat"/>
    <property type="match status" value="1"/>
</dbReference>
<dbReference type="PANTHER" id="PTHR45976">
    <property type="entry name" value="ARMADILLO SEGMENT POLARITY PROTEIN"/>
    <property type="match status" value="1"/>
</dbReference>
<feature type="repeat" description="ARM" evidence="5">
    <location>
        <begin position="186"/>
        <end position="229"/>
    </location>
</feature>
<evidence type="ECO:0000256" key="4">
    <source>
        <dbReference type="ARBA" id="ARBA00022737"/>
    </source>
</evidence>
<feature type="repeat" description="ARM" evidence="5">
    <location>
        <begin position="393"/>
        <end position="435"/>
    </location>
</feature>
<feature type="repeat" description="ARM" evidence="5">
    <location>
        <begin position="270"/>
        <end position="312"/>
    </location>
</feature>
<dbReference type="Pfam" id="PF00514">
    <property type="entry name" value="Arm"/>
    <property type="match status" value="3"/>
</dbReference>
<dbReference type="Gene3D" id="1.25.10.10">
    <property type="entry name" value="Leucine-rich Repeat Variant"/>
    <property type="match status" value="1"/>
</dbReference>
<evidence type="ECO:0000256" key="2">
    <source>
        <dbReference type="ARBA" id="ARBA00005462"/>
    </source>
</evidence>
<evidence type="ECO:0000256" key="3">
    <source>
        <dbReference type="ARBA" id="ARBA00022490"/>
    </source>
</evidence>
<reference evidence="7" key="2">
    <citation type="submission" date="2025-08" db="UniProtKB">
        <authorList>
            <consortium name="Ensembl"/>
        </authorList>
    </citation>
    <scope>IDENTIFICATION</scope>
</reference>
<feature type="repeat" description="ARM" evidence="5">
    <location>
        <begin position="144"/>
        <end position="184"/>
    </location>
</feature>
<dbReference type="AlphaFoldDB" id="A0A673CPW0"/>
<evidence type="ECO:0000313" key="7">
    <source>
        <dbReference type="Ensembl" id="ENSSORP00005054617.1"/>
    </source>
</evidence>
<dbReference type="Ensembl" id="ENSSORT00005055893.1">
    <property type="protein sequence ID" value="ENSSORP00005054617.1"/>
    <property type="gene ID" value="ENSSORG00005024391.1"/>
</dbReference>
<proteinExistence type="inferred from homology"/>